<proteinExistence type="predicted"/>
<dbReference type="VEuPathDB" id="AmoebaDB:NAEGRDRAFT_45790"/>
<organism evidence="3">
    <name type="scientific">Naegleria gruberi</name>
    <name type="common">Amoeba</name>
    <dbReference type="NCBI Taxonomy" id="5762"/>
    <lineage>
        <taxon>Eukaryota</taxon>
        <taxon>Discoba</taxon>
        <taxon>Heterolobosea</taxon>
        <taxon>Tetramitia</taxon>
        <taxon>Eutetramitia</taxon>
        <taxon>Vahlkampfiidae</taxon>
        <taxon>Naegleria</taxon>
    </lineage>
</organism>
<accession>D2V0W0</accession>
<reference evidence="2 3" key="1">
    <citation type="journal article" date="2010" name="Cell">
        <title>The genome of Naegleria gruberi illuminates early eukaryotic versatility.</title>
        <authorList>
            <person name="Fritz-Laylin L.K."/>
            <person name="Prochnik S.E."/>
            <person name="Ginger M.L."/>
            <person name="Dacks J.B."/>
            <person name="Carpenter M.L."/>
            <person name="Field M.C."/>
            <person name="Kuo A."/>
            <person name="Paredez A."/>
            <person name="Chapman J."/>
            <person name="Pham J."/>
            <person name="Shu S."/>
            <person name="Neupane R."/>
            <person name="Cipriano M."/>
            <person name="Mancuso J."/>
            <person name="Tu H."/>
            <person name="Salamov A."/>
            <person name="Lindquist E."/>
            <person name="Shapiro H."/>
            <person name="Lucas S."/>
            <person name="Grigoriev I.V."/>
            <person name="Cande W.Z."/>
            <person name="Fulton C."/>
            <person name="Rokhsar D.S."/>
            <person name="Dawson S.C."/>
        </authorList>
    </citation>
    <scope>NUCLEOTIDE SEQUENCE [LARGE SCALE GENOMIC DNA]</scope>
    <source>
        <strain evidence="2 3">NEG-M</strain>
    </source>
</reference>
<keyword evidence="3" id="KW-1185">Reference proteome</keyword>
<dbReference type="EMBL" id="GG738847">
    <property type="protein sequence ID" value="EFC49581.1"/>
    <property type="molecule type" value="Genomic_DNA"/>
</dbReference>
<evidence type="ECO:0000313" key="3">
    <source>
        <dbReference type="Proteomes" id="UP000006671"/>
    </source>
</evidence>
<feature type="compositionally biased region" description="Basic and acidic residues" evidence="1">
    <location>
        <begin position="87"/>
        <end position="100"/>
    </location>
</feature>
<protein>
    <submittedName>
        <fullName evidence="2">Predicted protein</fullName>
    </submittedName>
</protein>
<feature type="compositionally biased region" description="Basic and acidic residues" evidence="1">
    <location>
        <begin position="57"/>
        <end position="78"/>
    </location>
</feature>
<evidence type="ECO:0000313" key="2">
    <source>
        <dbReference type="EMBL" id="EFC49581.1"/>
    </source>
</evidence>
<feature type="compositionally biased region" description="Low complexity" evidence="1">
    <location>
        <begin position="44"/>
        <end position="56"/>
    </location>
</feature>
<dbReference type="Proteomes" id="UP000006671">
    <property type="component" value="Unassembled WGS sequence"/>
</dbReference>
<evidence type="ECO:0000256" key="1">
    <source>
        <dbReference type="SAM" id="MobiDB-lite"/>
    </source>
</evidence>
<sequence length="626" mass="74029">MVGIVNFSTKPQQQQKDGESVEAIINKLKLNASAISDSDDENEGSLSSRSRNSGRGEPIEEKLIQKGKEMEDKKEQLRDSNNSNLMERFEEKERLRKDNIENQRQEISEELSFKPAISKLGQSMRGREDVNEINRAWERERDEKLNRLREMKEEKEMVEEVFKPKLNPRTLKIINKKKAKDNNLSLEESFERKEFLRQQRVAEMTEDYFGQIAPMTPKITAQAAKIMRDGSVTDRLYQLSFKMNEKKQEISMQQLEEEKRLYDFNPKINLTDIERDDTVYEDLFHKEEHFRMKRYERLEKLLERENMLHYPKINPVSEEIASRLPVSSKERLLIRPEKKDSPNKLNLSFKPQINEKSKLIEEEKPRNEDRITQLLNFEKKKKQAIEEKRKEKCEKEMEECTFRPSISAIPSKNLNKSFNDRVVSWDNKRKARMEKERREKSVQEMRECTFKPVIERMKPDEFSKSMGEESAIEPVGFDDFVQRQVEAREKKKNSVREIKYGENWKNEITVPKEFTFNQKTSQIKALRKPMTPQTSKILESEEIDRLEESFNDIYDQNLSNLDTSDFLPQGLFSTRSTHGFLEFASIPQPTPSGLKLEDIAESNEYDSHFDLTSPSDEWLKRSMLKE</sequence>
<dbReference type="GeneID" id="8852672"/>
<dbReference type="OMA" id="DERPAAX"/>
<gene>
    <name evidence="2" type="ORF">NAEGRDRAFT_45790</name>
</gene>
<dbReference type="InParanoid" id="D2V0W0"/>
<dbReference type="KEGG" id="ngr:NAEGRDRAFT_45790"/>
<feature type="region of interest" description="Disordered" evidence="1">
    <location>
        <begin position="32"/>
        <end position="100"/>
    </location>
</feature>
<dbReference type="eggNOG" id="ENOG502RYU7">
    <property type="taxonomic scope" value="Eukaryota"/>
</dbReference>
<name>D2V0W0_NAEGR</name>
<dbReference type="PANTHER" id="PTHR37028">
    <property type="entry name" value="UNNAMED PRODUCT-RELATED"/>
    <property type="match status" value="1"/>
</dbReference>
<dbReference type="OrthoDB" id="247295at2759"/>
<dbReference type="AlphaFoldDB" id="D2V0W0"/>
<dbReference type="PANTHER" id="PTHR37028:SF4">
    <property type="entry name" value="ALMS MOTIF DOMAIN-CONTAINING PROTEIN"/>
    <property type="match status" value="1"/>
</dbReference>
<dbReference type="RefSeq" id="XP_002682325.1">
    <property type="nucleotide sequence ID" value="XM_002682279.1"/>
</dbReference>